<comment type="caution">
    <text evidence="1">The sequence shown here is derived from an EMBL/GenBank/DDBJ whole genome shotgun (WGS) entry which is preliminary data.</text>
</comment>
<gene>
    <name evidence="1" type="ORF">LC0644_1310</name>
</gene>
<protein>
    <recommendedName>
        <fullName evidence="3">SAP domain-containing protein</fullName>
    </recommendedName>
</protein>
<evidence type="ECO:0000313" key="2">
    <source>
        <dbReference type="Proteomes" id="UP000032552"/>
    </source>
</evidence>
<reference evidence="2" key="1">
    <citation type="submission" date="2014-05" db="EMBL/GenBank/DDBJ databases">
        <title>Whole genome sequencing of Lactobacillus casei NRIC0644.</title>
        <authorList>
            <person name="Atarashi H."/>
            <person name="Yoshida Y."/>
            <person name="Fujimura S."/>
            <person name="Tanaka N."/>
            <person name="Shiwa Y."/>
            <person name="Yoshikawa H."/>
            <person name="Okada S."/>
            <person name="Nakagawa J."/>
        </authorList>
    </citation>
    <scope>NUCLEOTIDE SEQUENCE [LARGE SCALE GENOMIC DNA]</scope>
    <source>
        <strain evidence="2">NRIC0644</strain>
    </source>
</reference>
<proteinExistence type="predicted"/>
<accession>A0A0C9PP80</accession>
<sequence length="212" mass="24264">MDLNEDFFKHYHYKTELAAICRQHRLPASGTKAVLNQRLQALVAGQRLDTPTSKVKRLAKPVKELSVTTPLANSGFSFNAEARQFFAAYFHVSKFAFTKPMAVLKRQAEAQPQLALTVADLIDVYQATRNSKARQQFLAENAEEKTYEWNRFVHDFFADPATRQFRPRLKVAAILWQQVKQSTAPKQYVHSLLQAYHEDIAGYVQTSSEIDQ</sequence>
<evidence type="ECO:0008006" key="3">
    <source>
        <dbReference type="Google" id="ProtNLM"/>
    </source>
</evidence>
<dbReference type="RefSeq" id="WP_045624939.1">
    <property type="nucleotide sequence ID" value="NZ_BAYM01000087.1"/>
</dbReference>
<evidence type="ECO:0000313" key="1">
    <source>
        <dbReference type="EMBL" id="GAN36721.1"/>
    </source>
</evidence>
<name>A0A0C9PP80_LACPA</name>
<dbReference type="Proteomes" id="UP000032552">
    <property type="component" value="Unassembled WGS sequence"/>
</dbReference>
<dbReference type="Pfam" id="PF18953">
    <property type="entry name" value="SAP_new25"/>
    <property type="match status" value="1"/>
</dbReference>
<dbReference type="AlphaFoldDB" id="A0A0C9PP80"/>
<organism evidence="1 2">
    <name type="scientific">Lacticaseibacillus paracasei NRIC 0644</name>
    <dbReference type="NCBI Taxonomy" id="1435038"/>
    <lineage>
        <taxon>Bacteria</taxon>
        <taxon>Bacillati</taxon>
        <taxon>Bacillota</taxon>
        <taxon>Bacilli</taxon>
        <taxon>Lactobacillales</taxon>
        <taxon>Lactobacillaceae</taxon>
        <taxon>Lacticaseibacillus</taxon>
    </lineage>
</organism>
<dbReference type="EMBL" id="BAYM01000087">
    <property type="protein sequence ID" value="GAN36721.1"/>
    <property type="molecule type" value="Genomic_DNA"/>
</dbReference>